<feature type="domain" description="CRAL-TRIO" evidence="2">
    <location>
        <begin position="101"/>
        <end position="168"/>
    </location>
</feature>
<reference evidence="3" key="1">
    <citation type="submission" date="2021-06" db="EMBL/GenBank/DDBJ databases">
        <authorList>
            <consortium name="Wellcome Sanger Institute Data Sharing"/>
        </authorList>
    </citation>
    <scope>NUCLEOTIDE SEQUENCE [LARGE SCALE GENOMIC DNA]</scope>
</reference>
<dbReference type="Proteomes" id="UP000694620">
    <property type="component" value="Chromosome 4"/>
</dbReference>
<dbReference type="InterPro" id="IPR053012">
    <property type="entry name" value="ER-organelle_contact"/>
</dbReference>
<feature type="transmembrane region" description="Helical" evidence="1">
    <location>
        <begin position="168"/>
        <end position="188"/>
    </location>
</feature>
<protein>
    <recommendedName>
        <fullName evidence="2">CRAL-TRIO domain-containing protein</fullName>
    </recommendedName>
</protein>
<dbReference type="Gene3D" id="3.40.525.10">
    <property type="entry name" value="CRAL-TRIO lipid binding domain"/>
    <property type="match status" value="1"/>
</dbReference>
<dbReference type="InterPro" id="IPR036865">
    <property type="entry name" value="CRAL-TRIO_dom_sf"/>
</dbReference>
<sequence>MELERCCKEEWAKLAKDRCAKLVKSYSARLEAVIAAKAEKYDPRDVEKLQKDDDLVHNYLQWRLFNMDDTLKMIDESFQWRKEYRVNDLTENDIPTWMFDTGAVYLHGYDKEGNKLFWFRVKMHVKDAKTASDKKRYVAFWLERYARREPGMPLTVVFDMTESGITNIVSMAGFVWGVFPLFFLSRYFHK</sequence>
<evidence type="ECO:0000313" key="3">
    <source>
        <dbReference type="Ensembl" id="ENSECRP00000017737.1"/>
    </source>
</evidence>
<accession>A0A8C4SK72</accession>
<dbReference type="AlphaFoldDB" id="A0A8C4SK72"/>
<dbReference type="Ensembl" id="ENSECRT00000018087.1">
    <property type="protein sequence ID" value="ENSECRP00000017737.1"/>
    <property type="gene ID" value="ENSECRG00000011847.1"/>
</dbReference>
<keyword evidence="1" id="KW-1133">Transmembrane helix</keyword>
<organism evidence="3 4">
    <name type="scientific">Erpetoichthys calabaricus</name>
    <name type="common">Rope fish</name>
    <name type="synonym">Calamoichthys calabaricus</name>
    <dbReference type="NCBI Taxonomy" id="27687"/>
    <lineage>
        <taxon>Eukaryota</taxon>
        <taxon>Metazoa</taxon>
        <taxon>Chordata</taxon>
        <taxon>Craniata</taxon>
        <taxon>Vertebrata</taxon>
        <taxon>Euteleostomi</taxon>
        <taxon>Actinopterygii</taxon>
        <taxon>Polypteriformes</taxon>
        <taxon>Polypteridae</taxon>
        <taxon>Erpetoichthys</taxon>
    </lineage>
</organism>
<dbReference type="PANTHER" id="PTHR46384">
    <property type="entry name" value="MOTILE SPERM DOMAIN-CONTAINING PROTEIN 2"/>
    <property type="match status" value="1"/>
</dbReference>
<dbReference type="InterPro" id="IPR036273">
    <property type="entry name" value="CRAL/TRIO_N_dom_sf"/>
</dbReference>
<reference evidence="3" key="3">
    <citation type="submission" date="2025-09" db="UniProtKB">
        <authorList>
            <consortium name="Ensembl"/>
        </authorList>
    </citation>
    <scope>IDENTIFICATION</scope>
</reference>
<reference evidence="3" key="2">
    <citation type="submission" date="2025-08" db="UniProtKB">
        <authorList>
            <consortium name="Ensembl"/>
        </authorList>
    </citation>
    <scope>IDENTIFICATION</scope>
</reference>
<dbReference type="GO" id="GO:0140284">
    <property type="term" value="C:endoplasmic reticulum-endosome membrane contact site"/>
    <property type="evidence" value="ECO:0007669"/>
    <property type="project" value="TreeGrafter"/>
</dbReference>
<dbReference type="GO" id="GO:0012505">
    <property type="term" value="C:endomembrane system"/>
    <property type="evidence" value="ECO:0007669"/>
    <property type="project" value="TreeGrafter"/>
</dbReference>
<name>A0A8C4SK72_ERPCA</name>
<dbReference type="PANTHER" id="PTHR46384:SF1">
    <property type="entry name" value="MOTILE SPERM DOMAIN-CONTAINING PROTEIN 2"/>
    <property type="match status" value="1"/>
</dbReference>
<dbReference type="CDD" id="cd00170">
    <property type="entry name" value="SEC14"/>
    <property type="match status" value="1"/>
</dbReference>
<dbReference type="SUPFAM" id="SSF52087">
    <property type="entry name" value="CRAL/TRIO domain"/>
    <property type="match status" value="1"/>
</dbReference>
<dbReference type="SUPFAM" id="SSF46938">
    <property type="entry name" value="CRAL/TRIO N-terminal domain"/>
    <property type="match status" value="1"/>
</dbReference>
<evidence type="ECO:0000256" key="1">
    <source>
        <dbReference type="SAM" id="Phobius"/>
    </source>
</evidence>
<evidence type="ECO:0000313" key="4">
    <source>
        <dbReference type="Proteomes" id="UP000694620"/>
    </source>
</evidence>
<keyword evidence="1" id="KW-0812">Transmembrane</keyword>
<dbReference type="InterPro" id="IPR001251">
    <property type="entry name" value="CRAL-TRIO_dom"/>
</dbReference>
<proteinExistence type="predicted"/>
<keyword evidence="4" id="KW-1185">Reference proteome</keyword>
<dbReference type="Pfam" id="PF00650">
    <property type="entry name" value="CRAL_TRIO"/>
    <property type="match status" value="1"/>
</dbReference>
<evidence type="ECO:0000259" key="2">
    <source>
        <dbReference type="Pfam" id="PF00650"/>
    </source>
</evidence>
<keyword evidence="1" id="KW-0472">Membrane</keyword>
<dbReference type="GeneTree" id="ENSGT00390000016713"/>